<organism evidence="1 2">
    <name type="scientific">Sodiomyces alkalinus (strain CBS 110278 / VKM F-3762 / F11)</name>
    <name type="common">Alkaliphilic filamentous fungus</name>
    <dbReference type="NCBI Taxonomy" id="1314773"/>
    <lineage>
        <taxon>Eukaryota</taxon>
        <taxon>Fungi</taxon>
        <taxon>Dikarya</taxon>
        <taxon>Ascomycota</taxon>
        <taxon>Pezizomycotina</taxon>
        <taxon>Sordariomycetes</taxon>
        <taxon>Hypocreomycetidae</taxon>
        <taxon>Glomerellales</taxon>
        <taxon>Plectosphaerellaceae</taxon>
        <taxon>Sodiomyces</taxon>
    </lineage>
</organism>
<dbReference type="GeneID" id="39582238"/>
<name>A0A3N2Q7J7_SODAK</name>
<dbReference type="EMBL" id="ML119051">
    <property type="protein sequence ID" value="ROT42638.1"/>
    <property type="molecule type" value="Genomic_DNA"/>
</dbReference>
<dbReference type="AlphaFoldDB" id="A0A3N2Q7J7"/>
<accession>A0A3N2Q7J7</accession>
<proteinExistence type="predicted"/>
<reference evidence="1 2" key="1">
    <citation type="journal article" date="2018" name="Mol. Ecol.">
        <title>The obligate alkalophilic soda-lake fungus Sodiomyces alkalinus has shifted to a protein diet.</title>
        <authorList>
            <person name="Grum-Grzhimaylo A.A."/>
            <person name="Falkoski D.L."/>
            <person name="van den Heuvel J."/>
            <person name="Valero-Jimenez C.A."/>
            <person name="Min B."/>
            <person name="Choi I.G."/>
            <person name="Lipzen A."/>
            <person name="Daum C.G."/>
            <person name="Aanen D.K."/>
            <person name="Tsang A."/>
            <person name="Henrissat B."/>
            <person name="Bilanenko E.N."/>
            <person name="de Vries R.P."/>
            <person name="van Kan J.A.L."/>
            <person name="Grigoriev I.V."/>
            <person name="Debets A.J.M."/>
        </authorList>
    </citation>
    <scope>NUCLEOTIDE SEQUENCE [LARGE SCALE GENOMIC DNA]</scope>
    <source>
        <strain evidence="1 2">F11</strain>
    </source>
</reference>
<dbReference type="Proteomes" id="UP000272025">
    <property type="component" value="Unassembled WGS sequence"/>
</dbReference>
<evidence type="ECO:0000313" key="2">
    <source>
        <dbReference type="Proteomes" id="UP000272025"/>
    </source>
</evidence>
<sequence length="114" mass="12866">MTSHCLFPMGFLSDSCTPDLIFSPRWLCREDGKMRIMRSSRKWLVGGSWGPMRGRGQAKRRPKPHPVDLLDLDLISASAGSHLGSIGVTLSSYLWFLIERLGYTHFVGFLNRSP</sequence>
<gene>
    <name evidence="1" type="ORF">SODALDRAFT_354800</name>
</gene>
<evidence type="ECO:0000313" key="1">
    <source>
        <dbReference type="EMBL" id="ROT42638.1"/>
    </source>
</evidence>
<keyword evidence="2" id="KW-1185">Reference proteome</keyword>
<dbReference type="RefSeq" id="XP_028470444.1">
    <property type="nucleotide sequence ID" value="XM_028613760.1"/>
</dbReference>
<protein>
    <submittedName>
        <fullName evidence="1">Uncharacterized protein</fullName>
    </submittedName>
</protein>